<feature type="transmembrane region" description="Helical" evidence="6">
    <location>
        <begin position="162"/>
        <end position="180"/>
    </location>
</feature>
<dbReference type="EMBL" id="BAFF01000002">
    <property type="protein sequence ID" value="GAB51247.1"/>
    <property type="molecule type" value="Genomic_DNA"/>
</dbReference>
<dbReference type="Gene3D" id="1.20.1250.20">
    <property type="entry name" value="MFS general substrate transporter like domains"/>
    <property type="match status" value="2"/>
</dbReference>
<feature type="domain" description="Major facilitator superfamily (MFS) profile" evidence="7">
    <location>
        <begin position="10"/>
        <end position="380"/>
    </location>
</feature>
<dbReference type="InterPro" id="IPR036259">
    <property type="entry name" value="MFS_trans_sf"/>
</dbReference>
<proteinExistence type="predicted"/>
<evidence type="ECO:0000256" key="1">
    <source>
        <dbReference type="ARBA" id="ARBA00004141"/>
    </source>
</evidence>
<feature type="transmembrane region" description="Helical" evidence="6">
    <location>
        <begin position="100"/>
        <end position="125"/>
    </location>
</feature>
<feature type="transmembrane region" description="Helical" evidence="6">
    <location>
        <begin position="294"/>
        <end position="315"/>
    </location>
</feature>
<dbReference type="AlphaFoldDB" id="H5UZT9"/>
<dbReference type="Pfam" id="PF07690">
    <property type="entry name" value="MFS_1"/>
    <property type="match status" value="1"/>
</dbReference>
<dbReference type="RefSeq" id="WP_002434313.1">
    <property type="nucleotide sequence ID" value="NZ_BAFF01000002.1"/>
</dbReference>
<feature type="transmembrane region" description="Helical" evidence="6">
    <location>
        <begin position="201"/>
        <end position="220"/>
    </location>
</feature>
<evidence type="ECO:0000313" key="8">
    <source>
        <dbReference type="EMBL" id="GAB51247.1"/>
    </source>
</evidence>
<feature type="transmembrane region" description="Helical" evidence="6">
    <location>
        <begin position="327"/>
        <end position="350"/>
    </location>
</feature>
<dbReference type="GO" id="GO:0022857">
    <property type="term" value="F:transmembrane transporter activity"/>
    <property type="evidence" value="ECO:0007669"/>
    <property type="project" value="InterPro"/>
</dbReference>
<dbReference type="Proteomes" id="UP000010297">
    <property type="component" value="Unassembled WGS sequence"/>
</dbReference>
<keyword evidence="5 6" id="KW-0472">Membrane</keyword>
<feature type="transmembrane region" description="Helical" evidence="6">
    <location>
        <begin position="137"/>
        <end position="156"/>
    </location>
</feature>
<evidence type="ECO:0000256" key="5">
    <source>
        <dbReference type="ARBA" id="ARBA00023136"/>
    </source>
</evidence>
<dbReference type="GeneID" id="92827084"/>
<evidence type="ECO:0000259" key="7">
    <source>
        <dbReference type="PROSITE" id="PS50850"/>
    </source>
</evidence>
<feature type="transmembrane region" description="Helical" evidence="6">
    <location>
        <begin position="356"/>
        <end position="377"/>
    </location>
</feature>
<dbReference type="CDD" id="cd17393">
    <property type="entry name" value="MFS_MosC_like"/>
    <property type="match status" value="1"/>
</dbReference>
<feature type="transmembrane region" description="Helical" evidence="6">
    <location>
        <begin position="44"/>
        <end position="64"/>
    </location>
</feature>
<keyword evidence="9" id="KW-1185">Reference proteome</keyword>
<feature type="transmembrane region" description="Helical" evidence="6">
    <location>
        <begin position="76"/>
        <end position="94"/>
    </location>
</feature>
<organism evidence="8 9">
    <name type="scientific">Atlantibacter hermannii NBRC 105704</name>
    <dbReference type="NCBI Taxonomy" id="1115512"/>
    <lineage>
        <taxon>Bacteria</taxon>
        <taxon>Pseudomonadati</taxon>
        <taxon>Pseudomonadota</taxon>
        <taxon>Gammaproteobacteria</taxon>
        <taxon>Enterobacterales</taxon>
        <taxon>Enterobacteriaceae</taxon>
        <taxon>Atlantibacter</taxon>
    </lineage>
</organism>
<accession>H5UZT9</accession>
<dbReference type="eggNOG" id="COG0738">
    <property type="taxonomic scope" value="Bacteria"/>
</dbReference>
<keyword evidence="2" id="KW-1003">Cell membrane</keyword>
<keyword evidence="3 6" id="KW-0812">Transmembrane</keyword>
<dbReference type="SUPFAM" id="SSF103473">
    <property type="entry name" value="MFS general substrate transporter"/>
    <property type="match status" value="1"/>
</dbReference>
<sequence length="387" mass="39957">MSPQRTGVSPAFATRLVFFIAGFVTAAWAVIVPFARNNTGVNEATLGTLLLCLGVGALIAMPVTGLLTNKFGCRRVILCAIGFIVLTTPLLSVITDPLLLAGVLLLFGVGVGVTDCAMNIQAILVEKQSPVPVMSGFHGMYSVGGIAGAGFLTLLLAMGMSIFAGTLLVTLAVIVMALLSRSGLLTYANPAEGPAFAVPRGIVLLLGVVCFAVFLTEGTVLDWSAVYLTDVRNIPETLGGLGYTCFAVAMTAARLTGDRLIAWLGRLPVVFGGALIAAAGLALVTWVPSWQLSLTGYILVGAGCANIVPVMFSAVGRQTVMPQAAAVPAMTTMGYLGVLSGPAIIGYVAHYSSLSFAFSLIMALMIMVGAVSFTLNLSSKTITAENP</sequence>
<evidence type="ECO:0000256" key="2">
    <source>
        <dbReference type="ARBA" id="ARBA00022475"/>
    </source>
</evidence>
<feature type="transmembrane region" description="Helical" evidence="6">
    <location>
        <begin position="12"/>
        <end position="32"/>
    </location>
</feature>
<dbReference type="PROSITE" id="PS50850">
    <property type="entry name" value="MFS"/>
    <property type="match status" value="1"/>
</dbReference>
<gene>
    <name evidence="8" type="primary">ybjJ</name>
    <name evidence="8" type="ORF">EH105704_02_02760</name>
</gene>
<comment type="caution">
    <text evidence="8">The sequence shown here is derived from an EMBL/GenBank/DDBJ whole genome shotgun (WGS) entry which is preliminary data.</text>
</comment>
<dbReference type="PANTHER" id="PTHR23514:SF13">
    <property type="entry name" value="INNER MEMBRANE PROTEIN YBJJ"/>
    <property type="match status" value="1"/>
</dbReference>
<evidence type="ECO:0000313" key="9">
    <source>
        <dbReference type="Proteomes" id="UP000010297"/>
    </source>
</evidence>
<protein>
    <recommendedName>
        <fullName evidence="7">Major facilitator superfamily (MFS) profile domain-containing protein</fullName>
    </recommendedName>
</protein>
<dbReference type="InterPro" id="IPR051788">
    <property type="entry name" value="MFS_Transporter"/>
</dbReference>
<dbReference type="InterPro" id="IPR020846">
    <property type="entry name" value="MFS_dom"/>
</dbReference>
<keyword evidence="4 6" id="KW-1133">Transmembrane helix</keyword>
<comment type="subcellular location">
    <subcellularLocation>
        <location evidence="1">Membrane</location>
        <topology evidence="1">Multi-pass membrane protein</topology>
    </subcellularLocation>
</comment>
<dbReference type="PANTHER" id="PTHR23514">
    <property type="entry name" value="BYPASS OF STOP CODON PROTEIN 6"/>
    <property type="match status" value="1"/>
</dbReference>
<evidence type="ECO:0000256" key="4">
    <source>
        <dbReference type="ARBA" id="ARBA00022989"/>
    </source>
</evidence>
<dbReference type="InterPro" id="IPR011701">
    <property type="entry name" value="MFS"/>
</dbReference>
<reference evidence="8 9" key="1">
    <citation type="submission" date="2012-02" db="EMBL/GenBank/DDBJ databases">
        <title>Whole genome shotgun sequence of Escherichia hermannii NBRC 105704.</title>
        <authorList>
            <person name="Yoshida I."/>
            <person name="Hosoyama A."/>
            <person name="Tsuchikane K."/>
            <person name="Katsumata H."/>
            <person name="Yamazaki S."/>
            <person name="Fujita N."/>
        </authorList>
    </citation>
    <scope>NUCLEOTIDE SEQUENCE [LARGE SCALE GENOMIC DNA]</scope>
    <source>
        <strain evidence="8 9">NBRC 105704</strain>
    </source>
</reference>
<feature type="transmembrane region" description="Helical" evidence="6">
    <location>
        <begin position="269"/>
        <end position="288"/>
    </location>
</feature>
<evidence type="ECO:0000256" key="6">
    <source>
        <dbReference type="SAM" id="Phobius"/>
    </source>
</evidence>
<feature type="transmembrane region" description="Helical" evidence="6">
    <location>
        <begin position="240"/>
        <end position="257"/>
    </location>
</feature>
<dbReference type="GO" id="GO:0016020">
    <property type="term" value="C:membrane"/>
    <property type="evidence" value="ECO:0007669"/>
    <property type="project" value="UniProtKB-SubCell"/>
</dbReference>
<name>H5UZT9_ATLHE</name>
<evidence type="ECO:0000256" key="3">
    <source>
        <dbReference type="ARBA" id="ARBA00022692"/>
    </source>
</evidence>